<organism evidence="2 3">
    <name type="scientific">Pseudomonas fragi</name>
    <dbReference type="NCBI Taxonomy" id="296"/>
    <lineage>
        <taxon>Bacteria</taxon>
        <taxon>Pseudomonadati</taxon>
        <taxon>Pseudomonadota</taxon>
        <taxon>Gammaproteobacteria</taxon>
        <taxon>Pseudomonadales</taxon>
        <taxon>Pseudomonadaceae</taxon>
        <taxon>Pseudomonas</taxon>
    </lineage>
</organism>
<feature type="coiled-coil region" evidence="1">
    <location>
        <begin position="137"/>
        <end position="164"/>
    </location>
</feature>
<dbReference type="RefSeq" id="WP_095041510.1">
    <property type="nucleotide sequence ID" value="NZ_JAAEBQ010000004.1"/>
</dbReference>
<proteinExistence type="predicted"/>
<dbReference type="NCBIfam" id="NF033927">
    <property type="entry name" value="alph_xenorhab_B"/>
    <property type="match status" value="1"/>
</dbReference>
<evidence type="ECO:0000313" key="2">
    <source>
        <dbReference type="EMBL" id="NNB48715.1"/>
    </source>
</evidence>
<dbReference type="AlphaFoldDB" id="A0A9Q5AY53"/>
<dbReference type="InterPro" id="IPR047760">
    <property type="entry name" value="XaxB-like"/>
</dbReference>
<protein>
    <submittedName>
        <fullName evidence="2">Alpha-xenorhabdolysin family binary toxin subunit B</fullName>
    </submittedName>
</protein>
<keyword evidence="1" id="KW-0175">Coiled coil</keyword>
<accession>A0A9Q5AY53</accession>
<gene>
    <name evidence="2" type="ORF">HBN89_05390</name>
</gene>
<evidence type="ECO:0000313" key="3">
    <source>
        <dbReference type="Proteomes" id="UP000564604"/>
    </source>
</evidence>
<comment type="caution">
    <text evidence="2">The sequence shown here is derived from an EMBL/GenBank/DDBJ whole genome shotgun (WGS) entry which is preliminary data.</text>
</comment>
<name>A0A9Q5AY53_PSEFR</name>
<reference evidence="2 3" key="1">
    <citation type="journal article" date="2020" name="Front. Microbiol.">
        <title>Genetic Organization of the aprX-lipA2 Operon Affects the Proteolytic Potential of Pseudomonas Species in Milk.</title>
        <authorList>
            <person name="Maier C."/>
            <person name="Huptas C."/>
            <person name="von Neubeck M."/>
            <person name="Scherer S."/>
            <person name="Wenning M."/>
            <person name="Lucking G."/>
        </authorList>
    </citation>
    <scope>NUCLEOTIDE SEQUENCE [LARGE SCALE GENOMIC DNA]</scope>
    <source>
        <strain evidence="2 3">WS 5094</strain>
    </source>
</reference>
<dbReference type="Proteomes" id="UP000564604">
    <property type="component" value="Unassembled WGS sequence"/>
</dbReference>
<evidence type="ECO:0000256" key="1">
    <source>
        <dbReference type="SAM" id="Coils"/>
    </source>
</evidence>
<dbReference type="EMBL" id="JAAQYX010000004">
    <property type="protein sequence ID" value="NNB48715.1"/>
    <property type="molecule type" value="Genomic_DNA"/>
</dbReference>
<sequence>MGYENPDMPGVIEGLKKFHAVAVNHEYDFIPSLQERLGQAARYLSQSVRAVADKASNLEVMVESAGLDELLQQWIIVQGHTRLAAGIQASAINTLSDTFFQRVSRIASAARAAKEQIEMRAVEGEGLNLEHYSDPLLAYDAARLEELEQQAVDLQAEEGRLRADKQVIDAAVTLLQSRTWLDHVRDLLPTPEQIQGLVSTALVGRADADTVIAALERLTQYLGVYDGGFRLFSLTEARNKISDRLVDLRTLSNKNKTDARVLQERAQKIRRHAELVEVRACWVANIRLVAKGMGVFIARVRATTEVDEHLLRQTSAELVGFLGFLRRISR</sequence>